<gene>
    <name evidence="1" type="ORF">L2E82_49029</name>
</gene>
<reference evidence="1 2" key="2">
    <citation type="journal article" date="2022" name="Mol. Ecol. Resour.">
        <title>The genomes of chicory, endive, great burdock and yacon provide insights into Asteraceae paleo-polyploidization history and plant inulin production.</title>
        <authorList>
            <person name="Fan W."/>
            <person name="Wang S."/>
            <person name="Wang H."/>
            <person name="Wang A."/>
            <person name="Jiang F."/>
            <person name="Liu H."/>
            <person name="Zhao H."/>
            <person name="Xu D."/>
            <person name="Zhang Y."/>
        </authorList>
    </citation>
    <scope>NUCLEOTIDE SEQUENCE [LARGE SCALE GENOMIC DNA]</scope>
    <source>
        <strain evidence="2">cv. Punajuju</strain>
        <tissue evidence="1">Leaves</tissue>
    </source>
</reference>
<evidence type="ECO:0000313" key="2">
    <source>
        <dbReference type="Proteomes" id="UP001055811"/>
    </source>
</evidence>
<protein>
    <submittedName>
        <fullName evidence="1">Uncharacterized protein</fullName>
    </submittedName>
</protein>
<sequence>MLYVMGDVVIVEEVMGVSEEVDIGGISEEEVCIVFEIDEEEVWFRFKIEEVEMEYFFMRRGLLGNLFVSSFEIVSSKSVGSSNTVVFFGVGLPRLGLVLFDGCSMAFLFSTSN</sequence>
<dbReference type="EMBL" id="CM042017">
    <property type="protein sequence ID" value="KAI3690820.1"/>
    <property type="molecule type" value="Genomic_DNA"/>
</dbReference>
<reference evidence="2" key="1">
    <citation type="journal article" date="2022" name="Mol. Ecol. Resour.">
        <title>The genomes of chicory, endive, great burdock and yacon provide insights into Asteraceae palaeo-polyploidization history and plant inulin production.</title>
        <authorList>
            <person name="Fan W."/>
            <person name="Wang S."/>
            <person name="Wang H."/>
            <person name="Wang A."/>
            <person name="Jiang F."/>
            <person name="Liu H."/>
            <person name="Zhao H."/>
            <person name="Xu D."/>
            <person name="Zhang Y."/>
        </authorList>
    </citation>
    <scope>NUCLEOTIDE SEQUENCE [LARGE SCALE GENOMIC DNA]</scope>
    <source>
        <strain evidence="2">cv. Punajuju</strain>
    </source>
</reference>
<evidence type="ECO:0000313" key="1">
    <source>
        <dbReference type="EMBL" id="KAI3690820.1"/>
    </source>
</evidence>
<name>A0ACB8Z3J2_CICIN</name>
<proteinExistence type="predicted"/>
<keyword evidence="2" id="KW-1185">Reference proteome</keyword>
<comment type="caution">
    <text evidence="1">The sequence shown here is derived from an EMBL/GenBank/DDBJ whole genome shotgun (WGS) entry which is preliminary data.</text>
</comment>
<dbReference type="Proteomes" id="UP001055811">
    <property type="component" value="Linkage Group LG09"/>
</dbReference>
<organism evidence="1 2">
    <name type="scientific">Cichorium intybus</name>
    <name type="common">Chicory</name>
    <dbReference type="NCBI Taxonomy" id="13427"/>
    <lineage>
        <taxon>Eukaryota</taxon>
        <taxon>Viridiplantae</taxon>
        <taxon>Streptophyta</taxon>
        <taxon>Embryophyta</taxon>
        <taxon>Tracheophyta</taxon>
        <taxon>Spermatophyta</taxon>
        <taxon>Magnoliopsida</taxon>
        <taxon>eudicotyledons</taxon>
        <taxon>Gunneridae</taxon>
        <taxon>Pentapetalae</taxon>
        <taxon>asterids</taxon>
        <taxon>campanulids</taxon>
        <taxon>Asterales</taxon>
        <taxon>Asteraceae</taxon>
        <taxon>Cichorioideae</taxon>
        <taxon>Cichorieae</taxon>
        <taxon>Cichoriinae</taxon>
        <taxon>Cichorium</taxon>
    </lineage>
</organism>
<accession>A0ACB8Z3J2</accession>